<feature type="region of interest" description="Disordered" evidence="5">
    <location>
        <begin position="285"/>
        <end position="313"/>
    </location>
</feature>
<evidence type="ECO:0000256" key="1">
    <source>
        <dbReference type="ARBA" id="ARBA00004123"/>
    </source>
</evidence>
<dbReference type="Pfam" id="PF05225">
    <property type="entry name" value="HTH_psq"/>
    <property type="match status" value="4"/>
</dbReference>
<keyword evidence="2 4" id="KW-0238">DNA-binding</keyword>
<evidence type="ECO:0000313" key="8">
    <source>
        <dbReference type="Proteomes" id="UP000691718"/>
    </source>
</evidence>
<dbReference type="FunFam" id="1.10.10.60:FF:000019">
    <property type="entry name" value="Ligand-dependent corepressor isoform 1"/>
    <property type="match status" value="4"/>
</dbReference>
<evidence type="ECO:0000256" key="5">
    <source>
        <dbReference type="SAM" id="MobiDB-lite"/>
    </source>
</evidence>
<evidence type="ECO:0000256" key="3">
    <source>
        <dbReference type="ARBA" id="ARBA00023242"/>
    </source>
</evidence>
<dbReference type="GO" id="GO:0005634">
    <property type="term" value="C:nucleus"/>
    <property type="evidence" value="ECO:0007669"/>
    <property type="project" value="UniProtKB-SubCell"/>
</dbReference>
<dbReference type="PANTHER" id="PTHR23110">
    <property type="entry name" value="BTB DOMAIN TRANSCRIPTION FACTOR"/>
    <property type="match status" value="1"/>
</dbReference>
<feature type="DNA-binding region" description="H-T-H motif" evidence="4">
    <location>
        <begin position="190"/>
        <end position="210"/>
    </location>
</feature>
<evidence type="ECO:0000256" key="4">
    <source>
        <dbReference type="PROSITE-ProRule" id="PRU00320"/>
    </source>
</evidence>
<evidence type="ECO:0000259" key="6">
    <source>
        <dbReference type="PROSITE" id="PS50960"/>
    </source>
</evidence>
<feature type="domain" description="HTH psq-type" evidence="6">
    <location>
        <begin position="162"/>
        <end position="214"/>
    </location>
</feature>
<gene>
    <name evidence="7" type="ORF">PAPOLLO_LOCUS6550</name>
</gene>
<dbReference type="InterPro" id="IPR051095">
    <property type="entry name" value="Dros_DevTransReg"/>
</dbReference>
<dbReference type="InterPro" id="IPR007889">
    <property type="entry name" value="HTH_Psq"/>
</dbReference>
<dbReference type="OrthoDB" id="6359816at2759"/>
<evidence type="ECO:0000256" key="2">
    <source>
        <dbReference type="ARBA" id="ARBA00023125"/>
    </source>
</evidence>
<organism evidence="7 8">
    <name type="scientific">Parnassius apollo</name>
    <name type="common">Apollo butterfly</name>
    <name type="synonym">Papilio apollo</name>
    <dbReference type="NCBI Taxonomy" id="110799"/>
    <lineage>
        <taxon>Eukaryota</taxon>
        <taxon>Metazoa</taxon>
        <taxon>Ecdysozoa</taxon>
        <taxon>Arthropoda</taxon>
        <taxon>Hexapoda</taxon>
        <taxon>Insecta</taxon>
        <taxon>Pterygota</taxon>
        <taxon>Neoptera</taxon>
        <taxon>Endopterygota</taxon>
        <taxon>Lepidoptera</taxon>
        <taxon>Glossata</taxon>
        <taxon>Ditrysia</taxon>
        <taxon>Papilionoidea</taxon>
        <taxon>Papilionidae</taxon>
        <taxon>Parnassiinae</taxon>
        <taxon>Parnassini</taxon>
        <taxon>Parnassius</taxon>
        <taxon>Parnassius</taxon>
    </lineage>
</organism>
<evidence type="ECO:0000313" key="7">
    <source>
        <dbReference type="EMBL" id="CAG4961338.1"/>
    </source>
</evidence>
<accession>A0A8S3WI27</accession>
<dbReference type="GO" id="GO:0006357">
    <property type="term" value="P:regulation of transcription by RNA polymerase II"/>
    <property type="evidence" value="ECO:0007669"/>
    <property type="project" value="TreeGrafter"/>
</dbReference>
<protein>
    <submittedName>
        <fullName evidence="7">(apollo) hypothetical protein</fullName>
    </submittedName>
</protein>
<dbReference type="PANTHER" id="PTHR23110:SF102">
    <property type="entry name" value="PIPSQUEAK, ISOFORM O"/>
    <property type="match status" value="1"/>
</dbReference>
<dbReference type="GO" id="GO:0003677">
    <property type="term" value="F:DNA binding"/>
    <property type="evidence" value="ECO:0007669"/>
    <property type="project" value="UniProtKB-UniRule"/>
</dbReference>
<dbReference type="AlphaFoldDB" id="A0A8S3WI27"/>
<feature type="DNA-binding region" description="H-T-H motif" evidence="4">
    <location>
        <begin position="81"/>
        <end position="101"/>
    </location>
</feature>
<feature type="DNA-binding region" description="H-T-H motif" evidence="4">
    <location>
        <begin position="135"/>
        <end position="155"/>
    </location>
</feature>
<comment type="subcellular location">
    <subcellularLocation>
        <location evidence="1 4">Nucleus</location>
    </subcellularLocation>
</comment>
<dbReference type="Proteomes" id="UP000691718">
    <property type="component" value="Unassembled WGS sequence"/>
</dbReference>
<feature type="domain" description="HTH psq-type" evidence="6">
    <location>
        <begin position="107"/>
        <end position="159"/>
    </location>
</feature>
<sequence length="358" mass="39155">MQLLGTSEEDSDFVPLLPIKDEPLSEGEQLQLSDEASETSGVGVGGEGGEGEARSSPGSKGWAPRDMECALQALRDRRMSLTKASATYGIPSTTLWQRAHRLGIDTPKKDGGAKSWSDADLRAALHALRAGALSANKASKAYGIPSSTLYKIARREGIRLAAPFNAAPTSWHRSDLQHALAAIRCGAASVQRAAAQFGIPTGTLYGRCKREGIELSRSNPTPWSEDAMGEALEAVRVGQMSINQAAIHYNLPYSSLYGRFKRCKYQLQGQPVHQSKMEKNIEIDHQHQHQDQEPFSYHSLPPHADPNTSDDQTNVQIPYSQLLSEVHDTMHGHMVLQEQYSGQGLYYTQGYYSGMATS</sequence>
<comment type="caution">
    <text evidence="7">The sequence shown here is derived from an EMBL/GenBank/DDBJ whole genome shotgun (WGS) entry which is preliminary data.</text>
</comment>
<dbReference type="EMBL" id="CAJQZP010000426">
    <property type="protein sequence ID" value="CAG4961338.1"/>
    <property type="molecule type" value="Genomic_DNA"/>
</dbReference>
<dbReference type="PROSITE" id="PS50960">
    <property type="entry name" value="HTH_PSQ"/>
    <property type="match status" value="3"/>
</dbReference>
<name>A0A8S3WI27_PARAO</name>
<feature type="region of interest" description="Disordered" evidence="5">
    <location>
        <begin position="1"/>
        <end position="64"/>
    </location>
</feature>
<reference evidence="7" key="1">
    <citation type="submission" date="2021-04" db="EMBL/GenBank/DDBJ databases">
        <authorList>
            <person name="Tunstrom K."/>
        </authorList>
    </citation>
    <scope>NUCLEOTIDE SEQUENCE</scope>
</reference>
<proteinExistence type="predicted"/>
<feature type="domain" description="HTH psq-type" evidence="6">
    <location>
        <begin position="53"/>
        <end position="105"/>
    </location>
</feature>
<keyword evidence="8" id="KW-1185">Reference proteome</keyword>
<keyword evidence="3 4" id="KW-0539">Nucleus</keyword>